<dbReference type="Proteomes" id="UP000634136">
    <property type="component" value="Unassembled WGS sequence"/>
</dbReference>
<gene>
    <name evidence="1" type="ORF">G2W53_009542</name>
</gene>
<name>A0A834WY85_9FABA</name>
<organism evidence="1 2">
    <name type="scientific">Senna tora</name>
    <dbReference type="NCBI Taxonomy" id="362788"/>
    <lineage>
        <taxon>Eukaryota</taxon>
        <taxon>Viridiplantae</taxon>
        <taxon>Streptophyta</taxon>
        <taxon>Embryophyta</taxon>
        <taxon>Tracheophyta</taxon>
        <taxon>Spermatophyta</taxon>
        <taxon>Magnoliopsida</taxon>
        <taxon>eudicotyledons</taxon>
        <taxon>Gunneridae</taxon>
        <taxon>Pentapetalae</taxon>
        <taxon>rosids</taxon>
        <taxon>fabids</taxon>
        <taxon>Fabales</taxon>
        <taxon>Fabaceae</taxon>
        <taxon>Caesalpinioideae</taxon>
        <taxon>Cassia clade</taxon>
        <taxon>Senna</taxon>
    </lineage>
</organism>
<keyword evidence="2" id="KW-1185">Reference proteome</keyword>
<evidence type="ECO:0000313" key="2">
    <source>
        <dbReference type="Proteomes" id="UP000634136"/>
    </source>
</evidence>
<reference evidence="1" key="1">
    <citation type="submission" date="2020-09" db="EMBL/GenBank/DDBJ databases">
        <title>Genome-Enabled Discovery of Anthraquinone Biosynthesis in Senna tora.</title>
        <authorList>
            <person name="Kang S.-H."/>
            <person name="Pandey R.P."/>
            <person name="Lee C.-M."/>
            <person name="Sim J.-S."/>
            <person name="Jeong J.-T."/>
            <person name="Choi B.-S."/>
            <person name="Jung M."/>
            <person name="Ginzburg D."/>
            <person name="Zhao K."/>
            <person name="Won S.Y."/>
            <person name="Oh T.-J."/>
            <person name="Yu Y."/>
            <person name="Kim N.-H."/>
            <person name="Lee O.R."/>
            <person name="Lee T.-H."/>
            <person name="Bashyal P."/>
            <person name="Kim T.-S."/>
            <person name="Lee W.-H."/>
            <person name="Kawkins C."/>
            <person name="Kim C.-K."/>
            <person name="Kim J.S."/>
            <person name="Ahn B.O."/>
            <person name="Rhee S.Y."/>
            <person name="Sohng J.K."/>
        </authorList>
    </citation>
    <scope>NUCLEOTIDE SEQUENCE</scope>
    <source>
        <tissue evidence="1">Leaf</tissue>
    </source>
</reference>
<dbReference type="EMBL" id="JAAIUW010000004">
    <property type="protein sequence ID" value="KAF7834683.1"/>
    <property type="molecule type" value="Genomic_DNA"/>
</dbReference>
<evidence type="ECO:0000313" key="1">
    <source>
        <dbReference type="EMBL" id="KAF7834683.1"/>
    </source>
</evidence>
<dbReference type="AlphaFoldDB" id="A0A834WY85"/>
<protein>
    <submittedName>
        <fullName evidence="1">Fatty acid amide hydrolase</fullName>
    </submittedName>
</protein>
<comment type="caution">
    <text evidence="1">The sequence shown here is derived from an EMBL/GenBank/DDBJ whole genome shotgun (WGS) entry which is preliminary data.</text>
</comment>
<accession>A0A834WY85</accession>
<dbReference type="GO" id="GO:0016787">
    <property type="term" value="F:hydrolase activity"/>
    <property type="evidence" value="ECO:0007669"/>
    <property type="project" value="UniProtKB-KW"/>
</dbReference>
<dbReference type="OrthoDB" id="421993at2759"/>
<sequence length="172" mass="19658">MVRSRKHDQGYITVKPAKAVATRDGILRVAPLKLVTREDDEAKEIVQMFRISLCLKGRTCFSFFSFLSSSWSVQKGSLKVQHERLYEVHPTASLCQAIGILWKSNIYFGWNFMAIKDDIDCYPHPSKGATTWMHEICTVKKDAVSSFKAAKLWCHIHREGKSAWIGHGNNRE</sequence>
<keyword evidence="1" id="KW-0378">Hydrolase</keyword>
<proteinExistence type="predicted"/>